<dbReference type="Proteomes" id="UP000680714">
    <property type="component" value="Unassembled WGS sequence"/>
</dbReference>
<gene>
    <name evidence="1" type="ORF">KEC16_15340</name>
</gene>
<accession>A0ABS5IFQ5</accession>
<keyword evidence="2" id="KW-1185">Reference proteome</keyword>
<reference evidence="1 2" key="1">
    <citation type="submission" date="2021-04" db="EMBL/GenBank/DDBJ databases">
        <title>Magnetospirillum sulfuroxidans sp. nov., a facultative chemolithoautotrophic sulfur-oxidizing alphaproteobacterium isolated from freshwater sediment and proposals for Paramagetospirillum gen. nov., and Magnetospirillaceae fam. nov.</title>
        <authorList>
            <person name="Koziaeva V."/>
            <person name="Geelhoed J.S."/>
            <person name="Sorokin D.Y."/>
            <person name="Grouzdev D.S."/>
        </authorList>
    </citation>
    <scope>NUCLEOTIDE SEQUENCE [LARGE SCALE GENOMIC DNA]</scope>
    <source>
        <strain evidence="1 2">J10</strain>
    </source>
</reference>
<protein>
    <submittedName>
        <fullName evidence="1">Uncharacterized protein</fullName>
    </submittedName>
</protein>
<evidence type="ECO:0000313" key="2">
    <source>
        <dbReference type="Proteomes" id="UP000680714"/>
    </source>
</evidence>
<comment type="caution">
    <text evidence="1">The sequence shown here is derived from an EMBL/GenBank/DDBJ whole genome shotgun (WGS) entry which is preliminary data.</text>
</comment>
<sequence length="117" mass="13444">MGATIRLMPNHDPHWQDRLEAAKARQAELLRREGILTEAEQSELLALRQEADRAFNARFRTTAEYRDFYLGRARDLLEEEGIDMPIPALADDATVEEIDRVLGMVWQAVEVTNSETF</sequence>
<evidence type="ECO:0000313" key="1">
    <source>
        <dbReference type="EMBL" id="MBR9973096.1"/>
    </source>
</evidence>
<name>A0ABS5IFQ5_9PROT</name>
<dbReference type="RefSeq" id="WP_211550506.1">
    <property type="nucleotide sequence ID" value="NZ_JAGTUF010000017.1"/>
</dbReference>
<dbReference type="EMBL" id="JAGTUF010000017">
    <property type="protein sequence ID" value="MBR9973096.1"/>
    <property type="molecule type" value="Genomic_DNA"/>
</dbReference>
<organism evidence="1 2">
    <name type="scientific">Magnetospirillum sulfuroxidans</name>
    <dbReference type="NCBI Taxonomy" id="611300"/>
    <lineage>
        <taxon>Bacteria</taxon>
        <taxon>Pseudomonadati</taxon>
        <taxon>Pseudomonadota</taxon>
        <taxon>Alphaproteobacteria</taxon>
        <taxon>Rhodospirillales</taxon>
        <taxon>Rhodospirillaceae</taxon>
        <taxon>Magnetospirillum</taxon>
    </lineage>
</organism>
<proteinExistence type="predicted"/>